<evidence type="ECO:0000313" key="2">
    <source>
        <dbReference type="EMBL" id="QHT85435.1"/>
    </source>
</evidence>
<keyword evidence="1" id="KW-1133">Transmembrane helix</keyword>
<sequence>MDFVNRLASTVLYSIIAIVVITSVMSFFLVEPSDYNRYLYFFLLLLLLQLLL</sequence>
<feature type="transmembrane region" description="Helical" evidence="1">
    <location>
        <begin position="7"/>
        <end position="29"/>
    </location>
</feature>
<organism evidence="2">
    <name type="scientific">viral metagenome</name>
    <dbReference type="NCBI Taxonomy" id="1070528"/>
    <lineage>
        <taxon>unclassified sequences</taxon>
        <taxon>metagenomes</taxon>
        <taxon>organismal metagenomes</taxon>
    </lineage>
</organism>
<proteinExistence type="predicted"/>
<reference evidence="2" key="1">
    <citation type="journal article" date="2020" name="Nature">
        <title>Giant virus diversity and host interactions through global metagenomics.</title>
        <authorList>
            <person name="Schulz F."/>
            <person name="Roux S."/>
            <person name="Paez-Espino D."/>
            <person name="Jungbluth S."/>
            <person name="Walsh D.A."/>
            <person name="Denef V.J."/>
            <person name="McMahon K.D."/>
            <person name="Konstantinidis K.T."/>
            <person name="Eloe-Fadrosh E.A."/>
            <person name="Kyrpides N.C."/>
            <person name="Woyke T."/>
        </authorList>
    </citation>
    <scope>NUCLEOTIDE SEQUENCE</scope>
    <source>
        <strain evidence="2">GVMAG-M-3300023184-17</strain>
    </source>
</reference>
<accession>A0A6C0HZ66</accession>
<dbReference type="EMBL" id="MN740041">
    <property type="protein sequence ID" value="QHT85435.1"/>
    <property type="molecule type" value="Genomic_DNA"/>
</dbReference>
<keyword evidence="1" id="KW-0472">Membrane</keyword>
<name>A0A6C0HZ66_9ZZZZ</name>
<dbReference type="AlphaFoldDB" id="A0A6C0HZ66"/>
<keyword evidence="1" id="KW-0812">Transmembrane</keyword>
<protein>
    <submittedName>
        <fullName evidence="2">Uncharacterized protein</fullName>
    </submittedName>
</protein>
<evidence type="ECO:0000256" key="1">
    <source>
        <dbReference type="SAM" id="Phobius"/>
    </source>
</evidence>